<keyword evidence="3" id="KW-0328">Glycosyltransferase</keyword>
<dbReference type="RefSeq" id="XP_020098296.1">
    <property type="nucleotide sequence ID" value="XM_020242707.1"/>
</dbReference>
<dbReference type="Proteomes" id="UP000515123">
    <property type="component" value="Linkage group 11"/>
</dbReference>
<keyword evidence="8" id="KW-1185">Reference proteome</keyword>
<evidence type="ECO:0000313" key="9">
    <source>
        <dbReference type="RefSeq" id="XP_020098296.1"/>
    </source>
</evidence>
<gene>
    <name evidence="9" type="primary">LOC109717050</name>
</gene>
<evidence type="ECO:0000256" key="2">
    <source>
        <dbReference type="ARBA" id="ARBA00004881"/>
    </source>
</evidence>
<protein>
    <submittedName>
        <fullName evidence="9">Uncharacterized protein LOC109717050 isoform X1</fullName>
    </submittedName>
</protein>
<feature type="domain" description="Glycosyltransferase 61 catalytic" evidence="7">
    <location>
        <begin position="284"/>
        <end position="471"/>
    </location>
</feature>
<dbReference type="Pfam" id="PF04577">
    <property type="entry name" value="Glyco_transf_61"/>
    <property type="match status" value="1"/>
</dbReference>
<keyword evidence="4" id="KW-0808">Transferase</keyword>
<sequence length="564" mass="64335">MASYTLYHHSLGALCRRSKEDKDINMKLPKTTQGRVEAPKLRKLGTTALIICCLLISFFFFVVLRPSFDPSSILNLHTNITIQVLEENTSFVDERNFERNILSPPVEEQREDNFTSTNATLISWPLLREEKGSESMRINGSTNAEEENTKSKLEIAGVELESHVDVVERNQEAHDIVGGEVLPKSNILCDFSQRRSDTCVVEGDVRVLGRASTIILAGDLQLHTSPQDTWKVRPYARKWEQPIMEKIKELTLKGPIKPKESPKCVVNHDVPAIIFSTGGFLGNFFHDFTDVLIPLFITSRQYNGDVRFLVTNFNSRWIKKYQPLLLRLSRFPIINLDGEKSTHCFPKAHVGLISHKELSINSSISPNGYSMTEFRELLRTCYSLSRNSVSKGTRRPRLLIVFRKGSRTFMNKKEVILMARGLGYKVVLAGPEETHNLPRFARIVNSCDVMMGVHGAGLANMMFLPDNATLIQIVPWGRLGYACRHDFGNPAPDMGLRYLEYEIREEESSLIYQYPRDHPVFSDPLSIHKQGWNALWSIFLNQQNIKLDVRRFRGVLQEALKSLR</sequence>
<dbReference type="InterPro" id="IPR007657">
    <property type="entry name" value="Glycosyltransferase_61"/>
</dbReference>
<keyword evidence="6" id="KW-1133">Transmembrane helix</keyword>
<evidence type="ECO:0000313" key="8">
    <source>
        <dbReference type="Proteomes" id="UP000515123"/>
    </source>
</evidence>
<feature type="transmembrane region" description="Helical" evidence="6">
    <location>
        <begin position="44"/>
        <end position="64"/>
    </location>
</feature>
<comment type="pathway">
    <text evidence="2">Glycan metabolism.</text>
</comment>
<dbReference type="InterPro" id="IPR049625">
    <property type="entry name" value="Glyco_transf_61_cat"/>
</dbReference>
<dbReference type="GeneID" id="109717050"/>
<comment type="subcellular location">
    <subcellularLocation>
        <location evidence="1">Golgi apparatus membrane</location>
        <topology evidence="1">Single-pass type II membrane protein</topology>
    </subcellularLocation>
</comment>
<accession>A0A6P5FPQ3</accession>
<keyword evidence="6" id="KW-0812">Transmembrane</keyword>
<evidence type="ECO:0000256" key="6">
    <source>
        <dbReference type="SAM" id="Phobius"/>
    </source>
</evidence>
<dbReference type="PANTHER" id="PTHR20961:SF5">
    <property type="entry name" value="GLYCOSYLTRANSFERASE-RELATED"/>
    <property type="match status" value="1"/>
</dbReference>
<name>A0A6P5FPQ3_ANACO</name>
<dbReference type="GO" id="GO:0000139">
    <property type="term" value="C:Golgi membrane"/>
    <property type="evidence" value="ECO:0007669"/>
    <property type="project" value="UniProtKB-SubCell"/>
</dbReference>
<dbReference type="AlphaFoldDB" id="A0A6P5FPQ3"/>
<dbReference type="PANTHER" id="PTHR20961">
    <property type="entry name" value="GLYCOSYLTRANSFERASE"/>
    <property type="match status" value="1"/>
</dbReference>
<evidence type="ECO:0000256" key="5">
    <source>
        <dbReference type="ARBA" id="ARBA00023180"/>
    </source>
</evidence>
<keyword evidence="6" id="KW-0472">Membrane</keyword>
<evidence type="ECO:0000256" key="1">
    <source>
        <dbReference type="ARBA" id="ARBA00004323"/>
    </source>
</evidence>
<reference evidence="9" key="2">
    <citation type="submission" date="2025-08" db="UniProtKB">
        <authorList>
            <consortium name="RefSeq"/>
        </authorList>
    </citation>
    <scope>IDENTIFICATION</scope>
    <source>
        <tissue evidence="9">Leaf</tissue>
    </source>
</reference>
<evidence type="ECO:0000256" key="4">
    <source>
        <dbReference type="ARBA" id="ARBA00022679"/>
    </source>
</evidence>
<organism evidence="8 9">
    <name type="scientific">Ananas comosus</name>
    <name type="common">Pineapple</name>
    <name type="synonym">Ananas ananas</name>
    <dbReference type="NCBI Taxonomy" id="4615"/>
    <lineage>
        <taxon>Eukaryota</taxon>
        <taxon>Viridiplantae</taxon>
        <taxon>Streptophyta</taxon>
        <taxon>Embryophyta</taxon>
        <taxon>Tracheophyta</taxon>
        <taxon>Spermatophyta</taxon>
        <taxon>Magnoliopsida</taxon>
        <taxon>Liliopsida</taxon>
        <taxon>Poales</taxon>
        <taxon>Bromeliaceae</taxon>
        <taxon>Bromelioideae</taxon>
        <taxon>Ananas</taxon>
    </lineage>
</organism>
<reference evidence="8" key="1">
    <citation type="journal article" date="2015" name="Nat. Genet.">
        <title>The pineapple genome and the evolution of CAM photosynthesis.</title>
        <authorList>
            <person name="Ming R."/>
            <person name="VanBuren R."/>
            <person name="Wai C.M."/>
            <person name="Tang H."/>
            <person name="Schatz M.C."/>
            <person name="Bowers J.E."/>
            <person name="Lyons E."/>
            <person name="Wang M.L."/>
            <person name="Chen J."/>
            <person name="Biggers E."/>
            <person name="Zhang J."/>
            <person name="Huang L."/>
            <person name="Zhang L."/>
            <person name="Miao W."/>
            <person name="Zhang J."/>
            <person name="Ye Z."/>
            <person name="Miao C."/>
            <person name="Lin Z."/>
            <person name="Wang H."/>
            <person name="Zhou H."/>
            <person name="Yim W.C."/>
            <person name="Priest H.D."/>
            <person name="Zheng C."/>
            <person name="Woodhouse M."/>
            <person name="Edger P.P."/>
            <person name="Guyot R."/>
            <person name="Guo H.B."/>
            <person name="Guo H."/>
            <person name="Zheng G."/>
            <person name="Singh R."/>
            <person name="Sharma A."/>
            <person name="Min X."/>
            <person name="Zheng Y."/>
            <person name="Lee H."/>
            <person name="Gurtowski J."/>
            <person name="Sedlazeck F.J."/>
            <person name="Harkess A."/>
            <person name="McKain M.R."/>
            <person name="Liao Z."/>
            <person name="Fang J."/>
            <person name="Liu J."/>
            <person name="Zhang X."/>
            <person name="Zhang Q."/>
            <person name="Hu W."/>
            <person name="Qin Y."/>
            <person name="Wang K."/>
            <person name="Chen L.Y."/>
            <person name="Shirley N."/>
            <person name="Lin Y.R."/>
            <person name="Liu L.Y."/>
            <person name="Hernandez A.G."/>
            <person name="Wright C.L."/>
            <person name="Bulone V."/>
            <person name="Tuskan G.A."/>
            <person name="Heath K."/>
            <person name="Zee F."/>
            <person name="Moore P.H."/>
            <person name="Sunkar R."/>
            <person name="Leebens-Mack J.H."/>
            <person name="Mockler T."/>
            <person name="Bennetzen J.L."/>
            <person name="Freeling M."/>
            <person name="Sankoff D."/>
            <person name="Paterson A.H."/>
            <person name="Zhu X."/>
            <person name="Yang X."/>
            <person name="Smith J.A."/>
            <person name="Cushman J.C."/>
            <person name="Paull R.E."/>
            <person name="Yu Q."/>
        </authorList>
    </citation>
    <scope>NUCLEOTIDE SEQUENCE [LARGE SCALE GENOMIC DNA]</scope>
    <source>
        <strain evidence="8">cv. F153</strain>
    </source>
</reference>
<evidence type="ECO:0000256" key="3">
    <source>
        <dbReference type="ARBA" id="ARBA00022676"/>
    </source>
</evidence>
<evidence type="ECO:0000259" key="7">
    <source>
        <dbReference type="Pfam" id="PF04577"/>
    </source>
</evidence>
<dbReference type="OrthoDB" id="529273at2759"/>
<proteinExistence type="predicted"/>
<dbReference type="GO" id="GO:0016763">
    <property type="term" value="F:pentosyltransferase activity"/>
    <property type="evidence" value="ECO:0007669"/>
    <property type="project" value="UniProtKB-ARBA"/>
</dbReference>
<keyword evidence="5" id="KW-0325">Glycoprotein</keyword>